<dbReference type="InterPro" id="IPR017937">
    <property type="entry name" value="Thioredoxin_CS"/>
</dbReference>
<dbReference type="InterPro" id="IPR013766">
    <property type="entry name" value="Thioredoxin_domain"/>
</dbReference>
<dbReference type="InterPro" id="IPR036249">
    <property type="entry name" value="Thioredoxin-like_sf"/>
</dbReference>
<dbReference type="CDD" id="cd02961">
    <property type="entry name" value="PDI_a_family"/>
    <property type="match status" value="1"/>
</dbReference>
<dbReference type="PROSITE" id="PS00194">
    <property type="entry name" value="THIOREDOXIN_1"/>
    <property type="match status" value="1"/>
</dbReference>
<reference evidence="3" key="1">
    <citation type="submission" date="2016-10" db="EMBL/GenBank/DDBJ databases">
        <authorList>
            <person name="Benchimol M."/>
            <person name="Almeida L.G."/>
            <person name="Vasconcelos A.T."/>
            <person name="Perreira-Neves A."/>
            <person name="Rosa I.A."/>
            <person name="Tasca T."/>
            <person name="Bogo M.R."/>
            <person name="de Souza W."/>
        </authorList>
    </citation>
    <scope>NUCLEOTIDE SEQUENCE [LARGE SCALE GENOMIC DNA]</scope>
    <source>
        <strain evidence="3">K</strain>
    </source>
</reference>
<dbReference type="VEuPathDB" id="TrichDB:TRFO_23603"/>
<dbReference type="PROSITE" id="PS51352">
    <property type="entry name" value="THIOREDOXIN_2"/>
    <property type="match status" value="1"/>
</dbReference>
<comment type="similarity">
    <text evidence="1">Belongs to the protein disulfide isomerase family.</text>
</comment>
<keyword evidence="4" id="KW-1185">Reference proteome</keyword>
<dbReference type="PANTHER" id="PTHR45672">
    <property type="entry name" value="PROTEIN DISULFIDE-ISOMERASE C17H9.14C-RELATED"/>
    <property type="match status" value="1"/>
</dbReference>
<proteinExistence type="inferred from homology"/>
<dbReference type="GO" id="GO:0005783">
    <property type="term" value="C:endoplasmic reticulum"/>
    <property type="evidence" value="ECO:0007669"/>
    <property type="project" value="TreeGrafter"/>
</dbReference>
<evidence type="ECO:0000313" key="4">
    <source>
        <dbReference type="Proteomes" id="UP000179807"/>
    </source>
</evidence>
<evidence type="ECO:0000256" key="1">
    <source>
        <dbReference type="ARBA" id="ARBA00006347"/>
    </source>
</evidence>
<accession>A0A1J4KFA9</accession>
<dbReference type="RefSeq" id="XP_068361197.1">
    <property type="nucleotide sequence ID" value="XM_068503250.1"/>
</dbReference>
<dbReference type="Gene3D" id="3.40.30.10">
    <property type="entry name" value="Glutaredoxin"/>
    <property type="match status" value="1"/>
</dbReference>
<protein>
    <submittedName>
        <fullName evidence="3">Thioredoxin H8</fullName>
    </submittedName>
</protein>
<dbReference type="GO" id="GO:0006457">
    <property type="term" value="P:protein folding"/>
    <property type="evidence" value="ECO:0007669"/>
    <property type="project" value="TreeGrafter"/>
</dbReference>
<gene>
    <name evidence="3" type="primary">TRX8</name>
    <name evidence="3" type="ORF">TRFO_23603</name>
</gene>
<dbReference type="GO" id="GO:0003756">
    <property type="term" value="F:protein disulfide isomerase activity"/>
    <property type="evidence" value="ECO:0007669"/>
    <property type="project" value="TreeGrafter"/>
</dbReference>
<dbReference type="Proteomes" id="UP000179807">
    <property type="component" value="Unassembled WGS sequence"/>
</dbReference>
<dbReference type="EMBL" id="MLAK01000679">
    <property type="protein sequence ID" value="OHT08061.1"/>
    <property type="molecule type" value="Genomic_DNA"/>
</dbReference>
<dbReference type="GeneID" id="94837954"/>
<dbReference type="AlphaFoldDB" id="A0A1J4KFA9"/>
<comment type="caution">
    <text evidence="3">The sequence shown here is derived from an EMBL/GenBank/DDBJ whole genome shotgun (WGS) entry which is preliminary data.</text>
</comment>
<dbReference type="Pfam" id="PF00085">
    <property type="entry name" value="Thioredoxin"/>
    <property type="match status" value="1"/>
</dbReference>
<dbReference type="InterPro" id="IPR051063">
    <property type="entry name" value="PDI"/>
</dbReference>
<dbReference type="OrthoDB" id="415696at2759"/>
<dbReference type="SUPFAM" id="SSF52833">
    <property type="entry name" value="Thioredoxin-like"/>
    <property type="match status" value="1"/>
</dbReference>
<sequence length="157" mass="17872">MFFIILLSLSECRSSHHRSKSSAKRSVIKEMKSKATVLELNDPYIGIKEFSGNYNDLMNEIAESNKIAMIEVYSSWCVHCKSIEKNLSEIAQKYPSIFSLKINADTNGNLVKKMNINGYPHIRFVEIKGNIPIEKGVVLGDDINAIEQYYHLLSQQN</sequence>
<evidence type="ECO:0000313" key="3">
    <source>
        <dbReference type="EMBL" id="OHT08061.1"/>
    </source>
</evidence>
<name>A0A1J4KFA9_9EUKA</name>
<organism evidence="3 4">
    <name type="scientific">Tritrichomonas foetus</name>
    <dbReference type="NCBI Taxonomy" id="1144522"/>
    <lineage>
        <taxon>Eukaryota</taxon>
        <taxon>Metamonada</taxon>
        <taxon>Parabasalia</taxon>
        <taxon>Tritrichomonadida</taxon>
        <taxon>Tritrichomonadidae</taxon>
        <taxon>Tritrichomonas</taxon>
    </lineage>
</organism>
<feature type="domain" description="Thioredoxin" evidence="2">
    <location>
        <begin position="29"/>
        <end position="157"/>
    </location>
</feature>
<evidence type="ECO:0000259" key="2">
    <source>
        <dbReference type="PROSITE" id="PS51352"/>
    </source>
</evidence>